<comment type="function">
    <text evidence="7">Catalyzes the NAD(+)-dependent oxidation of L-carnitine to 3-dehydrocarnitine.</text>
</comment>
<dbReference type="InterPro" id="IPR006108">
    <property type="entry name" value="3HC_DH_C"/>
</dbReference>
<dbReference type="RefSeq" id="WP_131834647.1">
    <property type="nucleotide sequence ID" value="NZ_SMFY01000001.1"/>
</dbReference>
<dbReference type="CDD" id="cd00586">
    <property type="entry name" value="4HBT"/>
    <property type="match status" value="1"/>
</dbReference>
<evidence type="ECO:0000256" key="5">
    <source>
        <dbReference type="ARBA" id="ARBA00023002"/>
    </source>
</evidence>
<feature type="domain" description="3-hydroxyacyl-CoA dehydrogenase NAD binding" evidence="9">
    <location>
        <begin position="12"/>
        <end position="186"/>
    </location>
</feature>
<feature type="binding site" evidence="7">
    <location>
        <begin position="16"/>
        <end position="21"/>
    </location>
    <ligand>
        <name>NAD(+)</name>
        <dbReference type="ChEBI" id="CHEBI:57540"/>
    </ligand>
</feature>
<evidence type="ECO:0000256" key="4">
    <source>
        <dbReference type="ARBA" id="ARBA00022490"/>
    </source>
</evidence>
<comment type="subcellular location">
    <subcellularLocation>
        <location evidence="1 7">Cytoplasm</location>
    </subcellularLocation>
</comment>
<dbReference type="GO" id="GO:0047728">
    <property type="term" value="F:carnitine 3-dehydrogenase activity"/>
    <property type="evidence" value="ECO:0007669"/>
    <property type="project" value="UniProtKB-UniRule"/>
</dbReference>
<evidence type="ECO:0000256" key="2">
    <source>
        <dbReference type="ARBA" id="ARBA00004855"/>
    </source>
</evidence>
<protein>
    <recommendedName>
        <fullName evidence="7">L-carnitine dehydrogenase</fullName>
        <shortName evidence="7">CDH</shortName>
        <shortName evidence="7">L-CDH</shortName>
        <ecNumber evidence="7">1.1.1.108</ecNumber>
    </recommendedName>
</protein>
<dbReference type="GO" id="GO:0009437">
    <property type="term" value="P:carnitine metabolic process"/>
    <property type="evidence" value="ECO:0007669"/>
    <property type="project" value="UniProtKB-UniRule"/>
</dbReference>
<dbReference type="InterPro" id="IPR026578">
    <property type="entry name" value="L-carnitine_dehydrogenase"/>
</dbReference>
<evidence type="ECO:0000259" key="8">
    <source>
        <dbReference type="Pfam" id="PF00725"/>
    </source>
</evidence>
<dbReference type="Gene3D" id="1.10.1040.10">
    <property type="entry name" value="N-(1-d-carboxylethyl)-l-norvaline Dehydrogenase, domain 2"/>
    <property type="match status" value="1"/>
</dbReference>
<dbReference type="GO" id="GO:0006631">
    <property type="term" value="P:fatty acid metabolic process"/>
    <property type="evidence" value="ECO:0007669"/>
    <property type="project" value="InterPro"/>
</dbReference>
<dbReference type="Gene3D" id="3.10.129.10">
    <property type="entry name" value="Hotdog Thioesterase"/>
    <property type="match status" value="1"/>
</dbReference>
<comment type="subunit">
    <text evidence="3 7">Homodimer.</text>
</comment>
<dbReference type="SUPFAM" id="SSF48179">
    <property type="entry name" value="6-phosphogluconate dehydrogenase C-terminal domain-like"/>
    <property type="match status" value="1"/>
</dbReference>
<dbReference type="Pfam" id="PF00725">
    <property type="entry name" value="3HCDH"/>
    <property type="match status" value="1"/>
</dbReference>
<evidence type="ECO:0000313" key="10">
    <source>
        <dbReference type="EMBL" id="TCK31427.1"/>
    </source>
</evidence>
<dbReference type="InterPro" id="IPR029069">
    <property type="entry name" value="HotDog_dom_sf"/>
</dbReference>
<reference evidence="10 11" key="1">
    <citation type="submission" date="2019-03" db="EMBL/GenBank/DDBJ databases">
        <title>Genomic Encyclopedia of Type Strains, Phase IV (KMG-IV): sequencing the most valuable type-strain genomes for metagenomic binning, comparative biology and taxonomic classification.</title>
        <authorList>
            <person name="Goeker M."/>
        </authorList>
    </citation>
    <scope>NUCLEOTIDE SEQUENCE [LARGE SCALE GENOMIC DNA]</scope>
    <source>
        <strain evidence="10 11">DSM 101</strain>
    </source>
</reference>
<evidence type="ECO:0000313" key="11">
    <source>
        <dbReference type="Proteomes" id="UP000295030"/>
    </source>
</evidence>
<dbReference type="InterPro" id="IPR008927">
    <property type="entry name" value="6-PGluconate_DH-like_C_sf"/>
</dbReference>
<dbReference type="Gene3D" id="3.40.50.720">
    <property type="entry name" value="NAD(P)-binding Rossmann-like Domain"/>
    <property type="match status" value="1"/>
</dbReference>
<dbReference type="InterPro" id="IPR013328">
    <property type="entry name" value="6PGD_dom2"/>
</dbReference>
<dbReference type="Pfam" id="PF02737">
    <property type="entry name" value="3HCDH_N"/>
    <property type="match status" value="1"/>
</dbReference>
<dbReference type="GO" id="GO:0005737">
    <property type="term" value="C:cytoplasm"/>
    <property type="evidence" value="ECO:0007669"/>
    <property type="project" value="UniProtKB-SubCell"/>
</dbReference>
<evidence type="ECO:0000256" key="7">
    <source>
        <dbReference type="HAMAP-Rule" id="MF_02129"/>
    </source>
</evidence>
<evidence type="ECO:0000259" key="9">
    <source>
        <dbReference type="Pfam" id="PF02737"/>
    </source>
</evidence>
<comment type="similarity">
    <text evidence="7">Belongs to the 3-hydroxyacyl-CoA dehydrogenase family. L-carnitine dehydrogenase subfamily.</text>
</comment>
<organism evidence="10 11">
    <name type="scientific">Ancylobacter aquaticus</name>
    <dbReference type="NCBI Taxonomy" id="100"/>
    <lineage>
        <taxon>Bacteria</taxon>
        <taxon>Pseudomonadati</taxon>
        <taxon>Pseudomonadota</taxon>
        <taxon>Alphaproteobacteria</taxon>
        <taxon>Hyphomicrobiales</taxon>
        <taxon>Xanthobacteraceae</taxon>
        <taxon>Ancylobacter</taxon>
    </lineage>
</organism>
<sequence length="507" mass="54991">MPIEKFAPISRAACIGGGVIGGGWVARFLLAGIDVRLFDPHPDAERIVAEVLANAERAYGLLTSAPLPRRGRLSFCASVAEAVEGAQWVQESVPERLDLKRRVLAEIDAAAPAEALIGSSTSGLKPTDLQEGLTHPGRLFVAHPYNPVYLLPLVEIVGGAQTVPATVERAKAVLDAIGMKGVVIAREIEAFVGDRLLEALWREALWLIKDDICDVETLDDVIRYSFGLRWAQMGLFQTYRIAGGEAGMRHFLAQFGPCLQWPWTKLTDVVDLDDTLVEKIGAQSDAQAAGLSIRELERIRDENLVGIVQALKAGQSGEGWGAGKLLKEFEQRLWAQAGHTAPPVDMKAPLELVETRVSPAWIDYNGHMTEHRYLQVFGDATDALLRRIGVDLAYVEGGHSYYTVETHLRHLDEAKLGEGLVCTTQILATDEKRLHVFHRLHAGPERREIATGEHMLLHVDTSAGRATPAAAQVLSALDAIAAAHAGLERPAAAGRAIGHKARLATPA</sequence>
<evidence type="ECO:0000256" key="3">
    <source>
        <dbReference type="ARBA" id="ARBA00011738"/>
    </source>
</evidence>
<comment type="pathway">
    <text evidence="2 7">Amine and polyamine metabolism; carnitine metabolism.</text>
</comment>
<keyword evidence="5 7" id="KW-0560">Oxidoreductase</keyword>
<dbReference type="InterPro" id="IPR036291">
    <property type="entry name" value="NAD(P)-bd_dom_sf"/>
</dbReference>
<keyword evidence="11" id="KW-1185">Reference proteome</keyword>
<dbReference type="OrthoDB" id="9803287at2"/>
<dbReference type="UniPathway" id="UPA00117"/>
<gene>
    <name evidence="10" type="ORF">EV667_1536</name>
</gene>
<dbReference type="SUPFAM" id="SSF54637">
    <property type="entry name" value="Thioesterase/thiol ester dehydrase-isomerase"/>
    <property type="match status" value="1"/>
</dbReference>
<dbReference type="EMBL" id="SMFY01000001">
    <property type="protein sequence ID" value="TCK31427.1"/>
    <property type="molecule type" value="Genomic_DNA"/>
</dbReference>
<keyword evidence="4 7" id="KW-0963">Cytoplasm</keyword>
<name>A0A4R1I7P1_ANCAQ</name>
<dbReference type="HAMAP" id="MF_02129">
    <property type="entry name" value="L_carnitine_dehydrog"/>
    <property type="match status" value="1"/>
</dbReference>
<comment type="caution">
    <text evidence="10">The sequence shown here is derived from an EMBL/GenBank/DDBJ whole genome shotgun (WGS) entry which is preliminary data.</text>
</comment>
<feature type="domain" description="3-hydroxyacyl-CoA dehydrogenase C-terminal" evidence="8">
    <location>
        <begin position="191"/>
        <end position="256"/>
    </location>
</feature>
<dbReference type="PANTHER" id="PTHR48075:SF5">
    <property type="entry name" value="3-HYDROXYBUTYRYL-COA DEHYDROGENASE"/>
    <property type="match status" value="1"/>
</dbReference>
<dbReference type="SUPFAM" id="SSF51735">
    <property type="entry name" value="NAD(P)-binding Rossmann-fold domains"/>
    <property type="match status" value="1"/>
</dbReference>
<dbReference type="InterPro" id="IPR006176">
    <property type="entry name" value="3-OHacyl-CoA_DH_NAD-bd"/>
</dbReference>
<dbReference type="EC" id="1.1.1.108" evidence="7"/>
<evidence type="ECO:0000256" key="6">
    <source>
        <dbReference type="ARBA" id="ARBA00023027"/>
    </source>
</evidence>
<dbReference type="Pfam" id="PF13279">
    <property type="entry name" value="4HBT_2"/>
    <property type="match status" value="1"/>
</dbReference>
<dbReference type="NCBIfam" id="NF005716">
    <property type="entry name" value="PRK07531.1"/>
    <property type="match status" value="1"/>
</dbReference>
<dbReference type="GO" id="GO:0070403">
    <property type="term" value="F:NAD+ binding"/>
    <property type="evidence" value="ECO:0007669"/>
    <property type="project" value="InterPro"/>
</dbReference>
<dbReference type="Proteomes" id="UP000295030">
    <property type="component" value="Unassembled WGS sequence"/>
</dbReference>
<dbReference type="AlphaFoldDB" id="A0A4R1I7P1"/>
<accession>A0A4R1I7P1</accession>
<evidence type="ECO:0000256" key="1">
    <source>
        <dbReference type="ARBA" id="ARBA00004496"/>
    </source>
</evidence>
<proteinExistence type="inferred from homology"/>
<dbReference type="PANTHER" id="PTHR48075">
    <property type="entry name" value="3-HYDROXYACYL-COA DEHYDROGENASE FAMILY PROTEIN"/>
    <property type="match status" value="1"/>
</dbReference>
<keyword evidence="6 7" id="KW-0520">NAD</keyword>
<comment type="catalytic activity">
    <reaction evidence="7">
        <text>carnitine + NAD(+) = 3-dehydrocarnitine + NADH + H(+)</text>
        <dbReference type="Rhea" id="RHEA:19265"/>
        <dbReference type="ChEBI" id="CHEBI:15378"/>
        <dbReference type="ChEBI" id="CHEBI:17126"/>
        <dbReference type="ChEBI" id="CHEBI:57540"/>
        <dbReference type="ChEBI" id="CHEBI:57885"/>
        <dbReference type="ChEBI" id="CHEBI:57945"/>
        <dbReference type="EC" id="1.1.1.108"/>
    </reaction>
</comment>